<organism evidence="2">
    <name type="scientific">uncultured Anaerotruncus sp</name>
    <dbReference type="NCBI Taxonomy" id="905011"/>
    <lineage>
        <taxon>Bacteria</taxon>
        <taxon>Bacillati</taxon>
        <taxon>Bacillota</taxon>
        <taxon>Clostridia</taxon>
        <taxon>Eubacteriales</taxon>
        <taxon>Oscillospiraceae</taxon>
        <taxon>Anaerotruncus</taxon>
        <taxon>environmental samples</taxon>
    </lineage>
</organism>
<protein>
    <submittedName>
        <fullName evidence="2">Septum formation initiator</fullName>
    </submittedName>
</protein>
<sequence length="102" mass="11232">MKKGKSDKKKKKISMGFLSKLAIAAVMVYAAVSLITTQVEIVSKKNQLEEVNHSISETTQKNQELERILNSGEDSEFIERVAREKLGYAAPGERVFADASGS</sequence>
<dbReference type="AlphaFoldDB" id="A0A1C6I1Q8"/>
<name>A0A1C6I1Q8_9FIRM</name>
<dbReference type="EMBL" id="FMHG01000001">
    <property type="protein sequence ID" value="SCJ63924.1"/>
    <property type="molecule type" value="Genomic_DNA"/>
</dbReference>
<feature type="coiled-coil region" evidence="1">
    <location>
        <begin position="48"/>
        <end position="75"/>
    </location>
</feature>
<gene>
    <name evidence="2" type="ORF">SAMEA3545359_01188</name>
</gene>
<dbReference type="InterPro" id="IPR007060">
    <property type="entry name" value="FtsL/DivIC"/>
</dbReference>
<evidence type="ECO:0000313" key="2">
    <source>
        <dbReference type="EMBL" id="SCJ63924.1"/>
    </source>
</evidence>
<keyword evidence="1" id="KW-0175">Coiled coil</keyword>
<dbReference type="Pfam" id="PF04977">
    <property type="entry name" value="DivIC"/>
    <property type="match status" value="1"/>
</dbReference>
<accession>A0A1C6I1Q8</accession>
<reference evidence="2" key="1">
    <citation type="submission" date="2015-09" db="EMBL/GenBank/DDBJ databases">
        <authorList>
            <consortium name="Pathogen Informatics"/>
        </authorList>
    </citation>
    <scope>NUCLEOTIDE SEQUENCE</scope>
    <source>
        <strain evidence="2">2789STDY5834896</strain>
    </source>
</reference>
<proteinExistence type="predicted"/>
<evidence type="ECO:0000256" key="1">
    <source>
        <dbReference type="SAM" id="Coils"/>
    </source>
</evidence>